<organism evidence="1 2">
    <name type="scientific">Bacillus thuringiensis subsp. medellin</name>
    <dbReference type="NCBI Taxonomy" id="79672"/>
    <lineage>
        <taxon>Bacteria</taxon>
        <taxon>Bacillati</taxon>
        <taxon>Bacillota</taxon>
        <taxon>Bacilli</taxon>
        <taxon>Bacillales</taxon>
        <taxon>Bacillaceae</taxon>
        <taxon>Bacillus</taxon>
        <taxon>Bacillus cereus group</taxon>
    </lineage>
</organism>
<dbReference type="EMBL" id="MOOV01000059">
    <property type="protein sequence ID" value="OUC03141.1"/>
    <property type="molecule type" value="Genomic_DNA"/>
</dbReference>
<dbReference type="RefSeq" id="WP_179194249.1">
    <property type="nucleotide sequence ID" value="NZ_MOOV01000059.1"/>
</dbReference>
<dbReference type="Proteomes" id="UP000195160">
    <property type="component" value="Unassembled WGS sequence"/>
</dbReference>
<accession>A0A9X6N6Q3</accession>
<evidence type="ECO:0000313" key="1">
    <source>
        <dbReference type="EMBL" id="OUC03141.1"/>
    </source>
</evidence>
<gene>
    <name evidence="1" type="ORF">BK784_05240</name>
</gene>
<dbReference type="AlphaFoldDB" id="A0A9X6N6Q3"/>
<sequence length="626" mass="72070">MSRGNYKTRIYSKEELIEIIQEKAKTLNRTPKRSEIKEACSVIKVFGSFSDGIIAAGLKPTRRKFNRKPCNETSKQEIIIEIQNKAEELRRTPKNFEVDIGKIAINKFGSWNKALQAAGLEVNQKSYTRSEIIQLFQAYAKENKRTPRQCDLSINEKVYRRIFGSWSEAVRAAGLTPNTKKTDQELLQELKRVSKELGKVPTVTECHKIKFYVSTYQIRFGSWNKALELAGLAVKNPRRCRMTTTTEQYLDLLKNYATKLGRVPRSREIQEARTIIERFGSWNKALEAAGLVTYKRECFTKEDCIVLIQEKAKVLGRKPKIEEMTKISTIYKKFGSWKKALEAAGLPVLKKRGYTKEELIEIIQEKARELHRTPKINEIKHVTLIRNEFGSWNKALEAAELPALKKRGYTKEELIKIIQEKARELHRAPKSIEIKQSTSIYRKFGSWNKVLEAAGLSTYKRECFTKEDCIVLIQEKAKALGRIPKIKEMTKISIIYKEFGSWKKALEAAGLSTYKRECFTKEDCIVLIQEKAKALGRIPKIEEMTKISTIYKKFGSWKKALEAAGLPALKKRGYTKEELIEIIQEKARELHRAPKSTEIKQSTSIYRKFGSWKKALEAAGLSNENY</sequence>
<reference evidence="1 2" key="1">
    <citation type="submission" date="2016-10" db="EMBL/GenBank/DDBJ databases">
        <title>Comparative genomics of Bacillus thuringiensis reveals a path to pathogens against multiple invertebrate hosts.</title>
        <authorList>
            <person name="Zheng J."/>
            <person name="Gao Q."/>
            <person name="Liu H."/>
            <person name="Peng D."/>
            <person name="Ruan L."/>
            <person name="Sun M."/>
        </authorList>
    </citation>
    <scope>NUCLEOTIDE SEQUENCE [LARGE SCALE GENOMIC DNA]</scope>
    <source>
        <strain evidence="1">T30001</strain>
    </source>
</reference>
<proteinExistence type="predicted"/>
<comment type="caution">
    <text evidence="1">The sequence shown here is derived from an EMBL/GenBank/DDBJ whole genome shotgun (WGS) entry which is preliminary data.</text>
</comment>
<dbReference type="InterPro" id="IPR041025">
    <property type="entry name" value="HNH_repeat"/>
</dbReference>
<evidence type="ECO:0000313" key="2">
    <source>
        <dbReference type="Proteomes" id="UP000195160"/>
    </source>
</evidence>
<dbReference type="Pfam" id="PF18780">
    <property type="entry name" value="HNH_repeat"/>
    <property type="match status" value="11"/>
</dbReference>
<protein>
    <submittedName>
        <fullName evidence="1">Uncharacterized protein</fullName>
    </submittedName>
</protein>
<name>A0A9X6N6Q3_BACTV</name>